<accession>A0A9X1IPD5</accession>
<evidence type="ECO:0000256" key="3">
    <source>
        <dbReference type="ARBA" id="ARBA00022691"/>
    </source>
</evidence>
<feature type="binding site" evidence="5">
    <location>
        <position position="176"/>
    </location>
    <ligand>
        <name>S-adenosyl-L-methionine</name>
        <dbReference type="ChEBI" id="CHEBI:59789"/>
    </ligand>
</feature>
<keyword evidence="2 5" id="KW-0808">Transferase</keyword>
<dbReference type="Pfam" id="PF13847">
    <property type="entry name" value="Methyltransf_31"/>
    <property type="match status" value="1"/>
</dbReference>
<evidence type="ECO:0000256" key="4">
    <source>
        <dbReference type="ARBA" id="ARBA00048391"/>
    </source>
</evidence>
<dbReference type="PANTHER" id="PTHR18895:SF74">
    <property type="entry name" value="MTRF1L RELEASE FACTOR GLUTAMINE METHYLTRANSFERASE"/>
    <property type="match status" value="1"/>
</dbReference>
<dbReference type="EMBL" id="JAJATW010000026">
    <property type="protein sequence ID" value="MCB5162900.1"/>
    <property type="molecule type" value="Genomic_DNA"/>
</dbReference>
<comment type="similarity">
    <text evidence="5">Belongs to the protein N5-glutamine methyltransferase family. PrmC subfamily.</text>
</comment>
<dbReference type="FunFam" id="3.40.50.150:FF:000053">
    <property type="entry name" value="Release factor glutamine methyltransferase"/>
    <property type="match status" value="1"/>
</dbReference>
<reference evidence="8" key="1">
    <citation type="submission" date="2021-10" db="EMBL/GenBank/DDBJ databases">
        <title>Marinomonas pontica sp. nov., isolated from the Black Sea.</title>
        <authorList>
            <person name="Zhao L.-H."/>
            <person name="Xue J.-H."/>
        </authorList>
    </citation>
    <scope>NUCLEOTIDE SEQUENCE</scope>
    <source>
        <strain evidence="8">E8</strain>
    </source>
</reference>
<dbReference type="InterPro" id="IPR029063">
    <property type="entry name" value="SAM-dependent_MTases_sf"/>
</dbReference>
<dbReference type="SUPFAM" id="SSF53335">
    <property type="entry name" value="S-adenosyl-L-methionine-dependent methyltransferases"/>
    <property type="match status" value="1"/>
</dbReference>
<dbReference type="InterPro" id="IPR050320">
    <property type="entry name" value="N5-glutamine_MTase"/>
</dbReference>
<dbReference type="Pfam" id="PF17827">
    <property type="entry name" value="PrmC_N"/>
    <property type="match status" value="1"/>
</dbReference>
<dbReference type="Gene3D" id="3.40.50.150">
    <property type="entry name" value="Vaccinia Virus protein VP39"/>
    <property type="match status" value="1"/>
</dbReference>
<dbReference type="GO" id="GO:0102559">
    <property type="term" value="F:peptide chain release factor N(5)-glutamine methyltransferase activity"/>
    <property type="evidence" value="ECO:0007669"/>
    <property type="project" value="UniProtKB-EC"/>
</dbReference>
<feature type="domain" description="Methyltransferase" evidence="6">
    <location>
        <begin position="117"/>
        <end position="249"/>
    </location>
</feature>
<feature type="binding site" evidence="5">
    <location>
        <begin position="125"/>
        <end position="129"/>
    </location>
    <ligand>
        <name>S-adenosyl-L-methionine</name>
        <dbReference type="ChEBI" id="CHEBI:59789"/>
    </ligand>
</feature>
<dbReference type="InterPro" id="IPR019874">
    <property type="entry name" value="RF_methyltr_PrmC"/>
</dbReference>
<dbReference type="NCBIfam" id="TIGR03534">
    <property type="entry name" value="RF_mod_PrmC"/>
    <property type="match status" value="1"/>
</dbReference>
<dbReference type="CDD" id="cd02440">
    <property type="entry name" value="AdoMet_MTases"/>
    <property type="match status" value="1"/>
</dbReference>
<evidence type="ECO:0000313" key="9">
    <source>
        <dbReference type="Proteomes" id="UP001139095"/>
    </source>
</evidence>
<evidence type="ECO:0000259" key="6">
    <source>
        <dbReference type="Pfam" id="PF13847"/>
    </source>
</evidence>
<comment type="catalytic activity">
    <reaction evidence="4 5">
        <text>L-glutaminyl-[peptide chain release factor] + S-adenosyl-L-methionine = N(5)-methyl-L-glutaminyl-[peptide chain release factor] + S-adenosyl-L-homocysteine + H(+)</text>
        <dbReference type="Rhea" id="RHEA:42896"/>
        <dbReference type="Rhea" id="RHEA-COMP:10271"/>
        <dbReference type="Rhea" id="RHEA-COMP:10272"/>
        <dbReference type="ChEBI" id="CHEBI:15378"/>
        <dbReference type="ChEBI" id="CHEBI:30011"/>
        <dbReference type="ChEBI" id="CHEBI:57856"/>
        <dbReference type="ChEBI" id="CHEBI:59789"/>
        <dbReference type="ChEBI" id="CHEBI:61891"/>
        <dbReference type="EC" id="2.1.1.297"/>
    </reaction>
</comment>
<dbReference type="InterPro" id="IPR002052">
    <property type="entry name" value="DNA_methylase_N6_adenine_CS"/>
</dbReference>
<evidence type="ECO:0000256" key="2">
    <source>
        <dbReference type="ARBA" id="ARBA00022679"/>
    </source>
</evidence>
<evidence type="ECO:0000256" key="1">
    <source>
        <dbReference type="ARBA" id="ARBA00022603"/>
    </source>
</evidence>
<keyword evidence="1 5" id="KW-0489">Methyltransferase</keyword>
<dbReference type="Gene3D" id="1.10.8.10">
    <property type="entry name" value="DNA helicase RuvA subunit, C-terminal domain"/>
    <property type="match status" value="1"/>
</dbReference>
<protein>
    <recommendedName>
        <fullName evidence="5">Release factor glutamine methyltransferase</fullName>
        <shortName evidence="5">RF MTase</shortName>
        <ecNumber evidence="5">2.1.1.297</ecNumber>
    </recommendedName>
    <alternativeName>
        <fullName evidence="5">N5-glutamine methyltransferase PrmC</fullName>
    </alternativeName>
    <alternativeName>
        <fullName evidence="5">Protein-(glutamine-N5) MTase PrmC</fullName>
    </alternativeName>
    <alternativeName>
        <fullName evidence="5">Protein-glutamine N-methyltransferase PrmC</fullName>
    </alternativeName>
</protein>
<evidence type="ECO:0000256" key="5">
    <source>
        <dbReference type="HAMAP-Rule" id="MF_02126"/>
    </source>
</evidence>
<feature type="domain" description="Release factor glutamine methyltransferase N-terminal" evidence="7">
    <location>
        <begin position="6"/>
        <end position="74"/>
    </location>
</feature>
<feature type="binding site" evidence="5">
    <location>
        <position position="148"/>
    </location>
    <ligand>
        <name>S-adenosyl-L-methionine</name>
        <dbReference type="ChEBI" id="CHEBI:59789"/>
    </ligand>
</feature>
<dbReference type="GO" id="GO:0032259">
    <property type="term" value="P:methylation"/>
    <property type="evidence" value="ECO:0007669"/>
    <property type="project" value="UniProtKB-KW"/>
</dbReference>
<dbReference type="EC" id="2.1.1.297" evidence="5"/>
<sequence>MQIDDVLKGAYKRLTFVTDTPQLDAQLLLAKVLEVSTSYFYTWPEKIVSEAQYASFDALLSRREMGEPVAYLLGYQAFWTLELEVEPCTLIPRADTERLVEVALSVLEAQEQGASSERLRILDLGTGTGAVALALAAERPNAEVLGVDLIEDAVQLAQRNAAQNRLMNARFLQSSWFDALDNTAVFDLIVSNPPYIDPEDEHLSQGDVRFEPKSALVANNHGLADIEHIIHRAPRFLTASGWLMFEHGYDQANAVQTALCTAGFVAVESFQDLGGNDRVTIGQWPSKKS</sequence>
<dbReference type="AlphaFoldDB" id="A0A9X1IPD5"/>
<feature type="binding site" evidence="5">
    <location>
        <position position="192"/>
    </location>
    <ligand>
        <name>S-adenosyl-L-methionine</name>
        <dbReference type="ChEBI" id="CHEBI:59789"/>
    </ligand>
</feature>
<proteinExistence type="inferred from homology"/>
<feature type="binding site" evidence="5">
    <location>
        <begin position="192"/>
        <end position="195"/>
    </location>
    <ligand>
        <name>substrate</name>
    </ligand>
</feature>
<evidence type="ECO:0000313" key="8">
    <source>
        <dbReference type="EMBL" id="MCB5162900.1"/>
    </source>
</evidence>
<name>A0A9X1IPD5_9GAMM</name>
<gene>
    <name evidence="5 8" type="primary">prmC</name>
    <name evidence="8" type="ORF">LG368_13485</name>
</gene>
<organism evidence="8 9">
    <name type="scientific">Marinomonas algarum</name>
    <dbReference type="NCBI Taxonomy" id="2883105"/>
    <lineage>
        <taxon>Bacteria</taxon>
        <taxon>Pseudomonadati</taxon>
        <taxon>Pseudomonadota</taxon>
        <taxon>Gammaproteobacteria</taxon>
        <taxon>Oceanospirillales</taxon>
        <taxon>Oceanospirillaceae</taxon>
        <taxon>Marinomonas</taxon>
    </lineage>
</organism>
<dbReference type="PROSITE" id="PS00092">
    <property type="entry name" value="N6_MTASE"/>
    <property type="match status" value="1"/>
</dbReference>
<dbReference type="PANTHER" id="PTHR18895">
    <property type="entry name" value="HEMK METHYLTRANSFERASE"/>
    <property type="match status" value="1"/>
</dbReference>
<dbReference type="InterPro" id="IPR040758">
    <property type="entry name" value="PrmC_N"/>
</dbReference>
<comment type="function">
    <text evidence="5">Methylates the class 1 translation termination release factors RF1/PrfA and RF2/PrfB on the glutamine residue of the universally conserved GGQ motif.</text>
</comment>
<dbReference type="GO" id="GO:0003676">
    <property type="term" value="F:nucleic acid binding"/>
    <property type="evidence" value="ECO:0007669"/>
    <property type="project" value="InterPro"/>
</dbReference>
<keyword evidence="3 5" id="KW-0949">S-adenosyl-L-methionine</keyword>
<comment type="caution">
    <text evidence="8">The sequence shown here is derived from an EMBL/GenBank/DDBJ whole genome shotgun (WGS) entry which is preliminary data.</text>
</comment>
<dbReference type="NCBIfam" id="TIGR00536">
    <property type="entry name" value="hemK_fam"/>
    <property type="match status" value="1"/>
</dbReference>
<dbReference type="Proteomes" id="UP001139095">
    <property type="component" value="Unassembled WGS sequence"/>
</dbReference>
<dbReference type="InterPro" id="IPR004556">
    <property type="entry name" value="HemK-like"/>
</dbReference>
<dbReference type="InterPro" id="IPR025714">
    <property type="entry name" value="Methyltranfer_dom"/>
</dbReference>
<keyword evidence="9" id="KW-1185">Reference proteome</keyword>
<dbReference type="RefSeq" id="WP_226755246.1">
    <property type="nucleotide sequence ID" value="NZ_JAJATW010000026.1"/>
</dbReference>
<evidence type="ECO:0000259" key="7">
    <source>
        <dbReference type="Pfam" id="PF17827"/>
    </source>
</evidence>
<dbReference type="HAMAP" id="MF_02126">
    <property type="entry name" value="RF_methyltr_PrmC"/>
    <property type="match status" value="1"/>
</dbReference>